<organism evidence="1 2">
    <name type="scientific">Buttiauxella gaviniae ATCC 51604</name>
    <dbReference type="NCBI Taxonomy" id="1354253"/>
    <lineage>
        <taxon>Bacteria</taxon>
        <taxon>Pseudomonadati</taxon>
        <taxon>Pseudomonadota</taxon>
        <taxon>Gammaproteobacteria</taxon>
        <taxon>Enterobacterales</taxon>
        <taxon>Enterobacteriaceae</taxon>
        <taxon>Buttiauxella</taxon>
    </lineage>
</organism>
<dbReference type="Proteomes" id="UP000078504">
    <property type="component" value="Unassembled WGS sequence"/>
</dbReference>
<dbReference type="AlphaFoldDB" id="A0A1B7I463"/>
<name>A0A1B7I463_9ENTR</name>
<reference evidence="1 2" key="1">
    <citation type="submission" date="2016-04" db="EMBL/GenBank/DDBJ databases">
        <title>ATOL: Assembling a taxonomically balanced genome-scale reconstruction of the evolutionary history of the Enterobacteriaceae.</title>
        <authorList>
            <person name="Plunkett G.III."/>
            <person name="Neeno-Eckwall E.C."/>
            <person name="Glasner J.D."/>
            <person name="Perna N.T."/>
        </authorList>
    </citation>
    <scope>NUCLEOTIDE SEQUENCE [LARGE SCALE GENOMIC DNA]</scope>
    <source>
        <strain evidence="1 2">ATCC 51604</strain>
    </source>
</reference>
<proteinExistence type="predicted"/>
<evidence type="ECO:0000313" key="2">
    <source>
        <dbReference type="Proteomes" id="UP000078504"/>
    </source>
</evidence>
<gene>
    <name evidence="1" type="ORF">M977_00872</name>
</gene>
<accession>A0A1B7I463</accession>
<sequence>MHALSVGWSMNARILRALPGNKQLFKSKATRKVKTLFLAMFSKS</sequence>
<dbReference type="EMBL" id="LXEP01000007">
    <property type="protein sequence ID" value="OAT23106.1"/>
    <property type="molecule type" value="Genomic_DNA"/>
</dbReference>
<evidence type="ECO:0000313" key="1">
    <source>
        <dbReference type="EMBL" id="OAT23106.1"/>
    </source>
</evidence>
<protein>
    <submittedName>
        <fullName evidence="1">Uncharacterized protein</fullName>
    </submittedName>
</protein>
<comment type="caution">
    <text evidence="1">The sequence shown here is derived from an EMBL/GenBank/DDBJ whole genome shotgun (WGS) entry which is preliminary data.</text>
</comment>